<feature type="transmembrane region" description="Helical" evidence="7">
    <location>
        <begin position="105"/>
        <end position="129"/>
    </location>
</feature>
<dbReference type="Proteomes" id="UP001169862">
    <property type="component" value="Unassembled WGS sequence"/>
</dbReference>
<evidence type="ECO:0000256" key="7">
    <source>
        <dbReference type="RuleBase" id="RU363032"/>
    </source>
</evidence>
<keyword evidence="5 7" id="KW-1133">Transmembrane helix</keyword>
<evidence type="ECO:0000256" key="5">
    <source>
        <dbReference type="ARBA" id="ARBA00022989"/>
    </source>
</evidence>
<dbReference type="SUPFAM" id="SSF161098">
    <property type="entry name" value="MetI-like"/>
    <property type="match status" value="2"/>
</dbReference>
<evidence type="ECO:0000256" key="1">
    <source>
        <dbReference type="ARBA" id="ARBA00004651"/>
    </source>
</evidence>
<feature type="transmembrane region" description="Helical" evidence="7">
    <location>
        <begin position="306"/>
        <end position="331"/>
    </location>
</feature>
<keyword evidence="4 7" id="KW-0812">Transmembrane</keyword>
<feature type="transmembrane region" description="Helical" evidence="7">
    <location>
        <begin position="414"/>
        <end position="433"/>
    </location>
</feature>
<feature type="transmembrane region" description="Helical" evidence="7">
    <location>
        <begin position="210"/>
        <end position="231"/>
    </location>
</feature>
<evidence type="ECO:0000256" key="6">
    <source>
        <dbReference type="ARBA" id="ARBA00023136"/>
    </source>
</evidence>
<evidence type="ECO:0000256" key="3">
    <source>
        <dbReference type="ARBA" id="ARBA00022475"/>
    </source>
</evidence>
<evidence type="ECO:0000259" key="8">
    <source>
        <dbReference type="PROSITE" id="PS50928"/>
    </source>
</evidence>
<dbReference type="InterPro" id="IPR000515">
    <property type="entry name" value="MetI-like"/>
</dbReference>
<organism evidence="9 10">
    <name type="scientific">Neptunomonas phycophila</name>
    <dbReference type="NCBI Taxonomy" id="1572645"/>
    <lineage>
        <taxon>Bacteria</taxon>
        <taxon>Pseudomonadati</taxon>
        <taxon>Pseudomonadota</taxon>
        <taxon>Gammaproteobacteria</taxon>
        <taxon>Oceanospirillales</taxon>
        <taxon>Oceanospirillaceae</taxon>
        <taxon>Neptunomonas</taxon>
    </lineage>
</organism>
<protein>
    <submittedName>
        <fullName evidence="9">ABC transporter permease subunit</fullName>
    </submittedName>
</protein>
<comment type="subcellular location">
    <subcellularLocation>
        <location evidence="1 7">Cell membrane</location>
        <topology evidence="1 7">Multi-pass membrane protein</topology>
    </subcellularLocation>
</comment>
<name>A0AAW7XCM4_9GAMM</name>
<dbReference type="EMBL" id="JAUOPG010000001">
    <property type="protein sequence ID" value="MDO6451937.1"/>
    <property type="molecule type" value="Genomic_DNA"/>
</dbReference>
<dbReference type="GO" id="GO:0005886">
    <property type="term" value="C:plasma membrane"/>
    <property type="evidence" value="ECO:0007669"/>
    <property type="project" value="UniProtKB-SubCell"/>
</dbReference>
<feature type="transmembrane region" description="Helical" evidence="7">
    <location>
        <begin position="149"/>
        <end position="168"/>
    </location>
</feature>
<dbReference type="GO" id="GO:0055085">
    <property type="term" value="P:transmembrane transport"/>
    <property type="evidence" value="ECO:0007669"/>
    <property type="project" value="InterPro"/>
</dbReference>
<feature type="transmembrane region" description="Helical" evidence="7">
    <location>
        <begin position="386"/>
        <end position="408"/>
    </location>
</feature>
<proteinExistence type="inferred from homology"/>
<feature type="transmembrane region" description="Helical" evidence="7">
    <location>
        <begin position="473"/>
        <end position="495"/>
    </location>
</feature>
<comment type="caution">
    <text evidence="9">The sequence shown here is derived from an EMBL/GenBank/DDBJ whole genome shotgun (WGS) entry which is preliminary data.</text>
</comment>
<dbReference type="RefSeq" id="WP_303547922.1">
    <property type="nucleotide sequence ID" value="NZ_JAUOPG010000001.1"/>
</dbReference>
<keyword evidence="6 7" id="KW-0472">Membrane</keyword>
<dbReference type="Gene3D" id="1.10.3720.10">
    <property type="entry name" value="MetI-like"/>
    <property type="match status" value="2"/>
</dbReference>
<keyword evidence="2 7" id="KW-0813">Transport</keyword>
<feature type="domain" description="ABC transmembrane type-1" evidence="8">
    <location>
        <begin position="68"/>
        <end position="272"/>
    </location>
</feature>
<keyword evidence="3" id="KW-1003">Cell membrane</keyword>
<sequence>MAVICSIMTLGKTSPAKKIGLFSLSQLCWLSYPVTLLVTLLAFYGLMSFEGDSADWQLLTDSYFLGVLEFTLKQSTISSFASVLFAIPIARALNQLNAQRFKNIFLGLCLLCFVTPTLVVVTGLVALLGRSGWLTPYIEPFMEDNSWNLYGLNGILLAHLFMNMPFAIRIIHQQLATIPDTSWRLAKQLKLSPWQRFVIIEKPVIQSAGLMLFGFIFVLCFNSFAVVLALGGGPQSTTLEVAVYQALKYDFNISEALTLAWSQLLIAGGLYACFSAMGTPVWQSHEVNGQTTRPYPLTSQGSRLRLLALCGVGILLLLPYVALLPSISLFFTADIWRLVMQPLLLSIGLGMTSASISLVMAYTLLQPIRSQLKQKRSMRVKLLEQVATHQLFAPAMVISVGLFVFLLPRVDLDRWGIIVVILLNSAVLVPFAFQKLKPRLIQFDQQYDRLCLSLKLNTWERWKIEWAFIRPSFISAASLVFVLAAGDVAIFAIFGPSDWSTLPWLIYSLAGTYRIPEASAASLLLLLVCAGALWLLQLVANRTAISSAEPSTDAEP</sequence>
<comment type="similarity">
    <text evidence="7">Belongs to the binding-protein-dependent transport system permease family.</text>
</comment>
<reference evidence="9" key="1">
    <citation type="submission" date="2023-07" db="EMBL/GenBank/DDBJ databases">
        <title>Genome content predicts the carbon catabolic preferences of heterotrophic bacteria.</title>
        <authorList>
            <person name="Gralka M."/>
        </authorList>
    </citation>
    <scope>NUCLEOTIDE SEQUENCE</scope>
    <source>
        <strain evidence="9">I2M16</strain>
    </source>
</reference>
<feature type="transmembrane region" description="Helical" evidence="7">
    <location>
        <begin position="75"/>
        <end position="93"/>
    </location>
</feature>
<dbReference type="AlphaFoldDB" id="A0AAW7XCM4"/>
<dbReference type="PANTHER" id="PTHR30183">
    <property type="entry name" value="MOLYBDENUM TRANSPORT SYSTEM PERMEASE PROTEIN MODB"/>
    <property type="match status" value="1"/>
</dbReference>
<feature type="transmembrane region" description="Helical" evidence="7">
    <location>
        <begin position="515"/>
        <end position="536"/>
    </location>
</feature>
<feature type="transmembrane region" description="Helical" evidence="7">
    <location>
        <begin position="251"/>
        <end position="274"/>
    </location>
</feature>
<evidence type="ECO:0000256" key="2">
    <source>
        <dbReference type="ARBA" id="ARBA00022448"/>
    </source>
</evidence>
<dbReference type="PROSITE" id="PS50928">
    <property type="entry name" value="ABC_TM1"/>
    <property type="match status" value="1"/>
</dbReference>
<feature type="transmembrane region" description="Helical" evidence="7">
    <location>
        <begin position="21"/>
        <end position="46"/>
    </location>
</feature>
<dbReference type="CDD" id="cd06261">
    <property type="entry name" value="TM_PBP2"/>
    <property type="match status" value="1"/>
</dbReference>
<accession>A0AAW7XCM4</accession>
<feature type="transmembrane region" description="Helical" evidence="7">
    <location>
        <begin position="343"/>
        <end position="365"/>
    </location>
</feature>
<evidence type="ECO:0000256" key="4">
    <source>
        <dbReference type="ARBA" id="ARBA00022692"/>
    </source>
</evidence>
<evidence type="ECO:0000313" key="9">
    <source>
        <dbReference type="EMBL" id="MDO6451937.1"/>
    </source>
</evidence>
<evidence type="ECO:0000313" key="10">
    <source>
        <dbReference type="Proteomes" id="UP001169862"/>
    </source>
</evidence>
<dbReference type="InterPro" id="IPR035906">
    <property type="entry name" value="MetI-like_sf"/>
</dbReference>
<dbReference type="PANTHER" id="PTHR30183:SF9">
    <property type="entry name" value="THIAMINE TRANSPORT SYSTEM PERMEASE PROTEIN THIP"/>
    <property type="match status" value="1"/>
</dbReference>
<dbReference type="Pfam" id="PF00528">
    <property type="entry name" value="BPD_transp_1"/>
    <property type="match status" value="1"/>
</dbReference>
<gene>
    <name evidence="9" type="ORF">Q4490_00035</name>
</gene>